<dbReference type="EMBL" id="OX380420">
    <property type="protein sequence ID" value="CAI5383920.1"/>
    <property type="molecule type" value="Genomic_RNA"/>
</dbReference>
<reference evidence="11" key="1">
    <citation type="submission" date="2022-11" db="EMBL/GenBank/DDBJ databases">
        <authorList>
            <person name="Mifsud CO J."/>
            <person name="Holmes C E."/>
            <person name="Gallagher V R."/>
            <person name="Geoghegan L J."/>
        </authorList>
    </citation>
    <scope>NUCLEOTIDE SEQUENCE</scope>
</reference>
<dbReference type="GO" id="GO:0019013">
    <property type="term" value="C:viral nucleocapsid"/>
    <property type="evidence" value="ECO:0007669"/>
    <property type="project" value="UniProtKB-UniRule"/>
</dbReference>
<dbReference type="GO" id="GO:0003723">
    <property type="term" value="F:RNA binding"/>
    <property type="evidence" value="ECO:0007669"/>
    <property type="project" value="UniProtKB-UniRule"/>
</dbReference>
<evidence type="ECO:0000256" key="5">
    <source>
        <dbReference type="ARBA" id="ARBA00022884"/>
    </source>
</evidence>
<keyword evidence="5 9" id="KW-0694">RNA-binding</keyword>
<comment type="subunit">
    <text evidence="9">Homomultimerizes to form the nucleocapsid. Binds to viral genomic RNA.</text>
</comment>
<keyword evidence="3 9" id="KW-0167">Capsid protein</keyword>
<evidence type="ECO:0000256" key="4">
    <source>
        <dbReference type="ARBA" id="ARBA00022844"/>
    </source>
</evidence>
<keyword evidence="9" id="KW-1035">Host cytoplasm</keyword>
<feature type="region of interest" description="Disordered" evidence="10">
    <location>
        <begin position="418"/>
        <end position="465"/>
    </location>
</feature>
<evidence type="ECO:0000256" key="1">
    <source>
        <dbReference type="ARBA" id="ARBA00014389"/>
    </source>
</evidence>
<evidence type="ECO:0000256" key="8">
    <source>
        <dbReference type="ARBA" id="ARBA00033344"/>
    </source>
</evidence>
<dbReference type="GO" id="GO:0019029">
    <property type="term" value="C:helical viral capsid"/>
    <property type="evidence" value="ECO:0007669"/>
    <property type="project" value="UniProtKB-UniRule"/>
</dbReference>
<evidence type="ECO:0000256" key="3">
    <source>
        <dbReference type="ARBA" id="ARBA00022561"/>
    </source>
</evidence>
<dbReference type="Pfam" id="PF03216">
    <property type="entry name" value="Rhabdo_ncap_2"/>
    <property type="match status" value="1"/>
</dbReference>
<keyword evidence="7 9" id="KW-0687">Ribonucleoprotein</keyword>
<protein>
    <recommendedName>
        <fullName evidence="1 9">Nucleoprotein</fullName>
        <shortName evidence="9">NP</shortName>
        <shortName evidence="9">Protein N</shortName>
    </recommendedName>
    <alternativeName>
        <fullName evidence="8 9">Nucleocapsid protein</fullName>
    </alternativeName>
</protein>
<evidence type="ECO:0000313" key="11">
    <source>
        <dbReference type="EMBL" id="CAI5383920.1"/>
    </source>
</evidence>
<keyword evidence="2 9" id="KW-1139">Helical capsid protein</keyword>
<name>A0A9C7GWK3_9RHAB</name>
<comment type="function">
    <text evidence="9">Encapsidates the genome, protecting it from nucleases. The encapsidated genomic RNA is termed the nucleocapsid (NC) and serves as template for viral transcription and replication.</text>
</comment>
<dbReference type="GO" id="GO:0030430">
    <property type="term" value="C:host cell cytoplasm"/>
    <property type="evidence" value="ECO:0007669"/>
    <property type="project" value="UniProtKB-SubCell"/>
</dbReference>
<dbReference type="GO" id="GO:1990904">
    <property type="term" value="C:ribonucleoprotein complex"/>
    <property type="evidence" value="ECO:0007669"/>
    <property type="project" value="UniProtKB-UniRule"/>
</dbReference>
<evidence type="ECO:0000256" key="10">
    <source>
        <dbReference type="SAM" id="MobiDB-lite"/>
    </source>
</evidence>
<keyword evidence="6 9" id="KW-0543">Viral nucleoprotein</keyword>
<comment type="similarity">
    <text evidence="9">Belongs to the nucleorhabdovirus nucleocapsid protein family.</text>
</comment>
<evidence type="ECO:0000256" key="7">
    <source>
        <dbReference type="ARBA" id="ARBA00023274"/>
    </source>
</evidence>
<evidence type="ECO:0000256" key="6">
    <source>
        <dbReference type="ARBA" id="ARBA00023086"/>
    </source>
</evidence>
<organism evidence="11">
    <name type="scientific">Canadian violet rhabdovirus 2</name>
    <dbReference type="NCBI Taxonomy" id="2933135"/>
    <lineage>
        <taxon>Viruses</taxon>
        <taxon>Riboviria</taxon>
        <taxon>Orthornavirae</taxon>
        <taxon>Negarnaviricota</taxon>
        <taxon>Haploviricotina</taxon>
        <taxon>Monjiviricetes</taxon>
        <taxon>Mononegavirales</taxon>
        <taxon>Rhabdoviridae</taxon>
    </lineage>
</organism>
<evidence type="ECO:0000256" key="2">
    <source>
        <dbReference type="ARBA" id="ARBA00022497"/>
    </source>
</evidence>
<accession>A0A9C7GWK3</accession>
<feature type="compositionally biased region" description="Basic and acidic residues" evidence="10">
    <location>
        <begin position="439"/>
        <end position="449"/>
    </location>
</feature>
<dbReference type="InterPro" id="IPR004902">
    <property type="entry name" value="Rhabdo_ncap_2"/>
</dbReference>
<comment type="subcellular location">
    <subcellularLocation>
        <location evidence="9">Virion</location>
    </subcellularLocation>
    <subcellularLocation>
        <location evidence="9">Host cytoplasm</location>
    </subcellularLocation>
</comment>
<evidence type="ECO:0000256" key="9">
    <source>
        <dbReference type="RuleBase" id="RU369108"/>
    </source>
</evidence>
<keyword evidence="4 9" id="KW-0946">Virion</keyword>
<sequence>MERTNIPKARLEHINNAFRTLKPDARPEKPSGQCTYRKYSFAEAAKSPSYKISPLTPAEIVSYYTKVTSEEYKEMSEKDFFDFIQIALSLPQPMSGEAIFSAPPYPAEQLCSDYATAGPRDIGKVKFDKAPTGAVSLPLVPPAGSGPQDMVIDEEERSKAQAICFLFAWLTRFTTKMPSDALAVQFDQLRTTYIKFYQSSSCVFDKFRPQSVWLKGLRDASDTFSRVKNTLILHVASSETKYKSDPKVFNILRFLYYQNLEFMGLHGYVSIVNIMSKVALPPAQILTWLNVSGAEFAITEAYEMMKELDNGMIPNGTAAERLWKYARCIDQGYFNRLQTSYSADLMAMLAYIEIGLGISNETGYNSPLRIYAIANNPNVREVGKAKAEAFIMCKNSVMALSEDSSVIDVVYANERGIHARTEATPKPAQEEATTSRKRPHEESSGEKTKKAPPQLTILSGIPEFP</sequence>
<proteinExistence type="inferred from homology"/>